<reference evidence="2 3" key="1">
    <citation type="journal article" date="2016" name="Nat. Commun.">
        <title>Ectomycorrhizal ecology is imprinted in the genome of the dominant symbiotic fungus Cenococcum geophilum.</title>
        <authorList>
            <consortium name="DOE Joint Genome Institute"/>
            <person name="Peter M."/>
            <person name="Kohler A."/>
            <person name="Ohm R.A."/>
            <person name="Kuo A."/>
            <person name="Krutzmann J."/>
            <person name="Morin E."/>
            <person name="Arend M."/>
            <person name="Barry K.W."/>
            <person name="Binder M."/>
            <person name="Choi C."/>
            <person name="Clum A."/>
            <person name="Copeland A."/>
            <person name="Grisel N."/>
            <person name="Haridas S."/>
            <person name="Kipfer T."/>
            <person name="LaButti K."/>
            <person name="Lindquist E."/>
            <person name="Lipzen A."/>
            <person name="Maire R."/>
            <person name="Meier B."/>
            <person name="Mihaltcheva S."/>
            <person name="Molinier V."/>
            <person name="Murat C."/>
            <person name="Poggeler S."/>
            <person name="Quandt C.A."/>
            <person name="Sperisen C."/>
            <person name="Tritt A."/>
            <person name="Tisserant E."/>
            <person name="Crous P.W."/>
            <person name="Henrissat B."/>
            <person name="Nehls U."/>
            <person name="Egli S."/>
            <person name="Spatafora J.W."/>
            <person name="Grigoriev I.V."/>
            <person name="Martin F.M."/>
        </authorList>
    </citation>
    <scope>NUCLEOTIDE SEQUENCE [LARGE SCALE GENOMIC DNA]</scope>
    <source>
        <strain evidence="2 3">CBS 459.81</strain>
    </source>
</reference>
<name>A0A8E2J8S3_9PEZI</name>
<evidence type="ECO:0000256" key="1">
    <source>
        <dbReference type="SAM" id="MobiDB-lite"/>
    </source>
</evidence>
<protein>
    <submittedName>
        <fullName evidence="2">Uncharacterized protein</fullName>
    </submittedName>
</protein>
<evidence type="ECO:0000313" key="2">
    <source>
        <dbReference type="EMBL" id="OCK73563.1"/>
    </source>
</evidence>
<dbReference type="AlphaFoldDB" id="A0A8E2J8S3"/>
<keyword evidence="3" id="KW-1185">Reference proteome</keyword>
<evidence type="ECO:0000313" key="3">
    <source>
        <dbReference type="Proteomes" id="UP000250266"/>
    </source>
</evidence>
<accession>A0A8E2J8S3</accession>
<proteinExistence type="predicted"/>
<sequence length="78" mass="9186">MHLQARRHFTGGVRGGHHHHHHHHHRRRRRLTNFTAASRNAFHFLLCRPRAKWLELGAIFMGGSKVHCVELVQLPQHV</sequence>
<dbReference type="Proteomes" id="UP000250266">
    <property type="component" value="Unassembled WGS sequence"/>
</dbReference>
<gene>
    <name evidence="2" type="ORF">K432DRAFT_387324</name>
</gene>
<dbReference type="EMBL" id="KV745725">
    <property type="protein sequence ID" value="OCK73563.1"/>
    <property type="molecule type" value="Genomic_DNA"/>
</dbReference>
<feature type="region of interest" description="Disordered" evidence="1">
    <location>
        <begin position="9"/>
        <end position="29"/>
    </location>
</feature>
<organism evidence="2 3">
    <name type="scientific">Lepidopterella palustris CBS 459.81</name>
    <dbReference type="NCBI Taxonomy" id="1314670"/>
    <lineage>
        <taxon>Eukaryota</taxon>
        <taxon>Fungi</taxon>
        <taxon>Dikarya</taxon>
        <taxon>Ascomycota</taxon>
        <taxon>Pezizomycotina</taxon>
        <taxon>Dothideomycetes</taxon>
        <taxon>Pleosporomycetidae</taxon>
        <taxon>Mytilinidiales</taxon>
        <taxon>Argynnaceae</taxon>
        <taxon>Lepidopterella</taxon>
    </lineage>
</organism>